<evidence type="ECO:0000313" key="1">
    <source>
        <dbReference type="EnsemblMetazoa" id="ACHR014429-PA"/>
    </source>
</evidence>
<protein>
    <submittedName>
        <fullName evidence="1">Uncharacterized protein</fullName>
    </submittedName>
</protein>
<dbReference type="EnsemblMetazoa" id="ACHR014429-RA">
    <property type="protein sequence ID" value="ACHR014429-PA"/>
    <property type="gene ID" value="ACHR014429"/>
</dbReference>
<sequence length="26" mass="2993">MSNVKGAIGMLKIHLTIHSVWKGWVW</sequence>
<dbReference type="Proteomes" id="UP000075881">
    <property type="component" value="Unassembled WGS sequence"/>
</dbReference>
<proteinExistence type="predicted"/>
<keyword evidence="2" id="KW-1185">Reference proteome</keyword>
<reference evidence="2" key="1">
    <citation type="submission" date="2013-03" db="EMBL/GenBank/DDBJ databases">
        <title>The Genome Sequence of Anopheles christyi ACHKN1017.</title>
        <authorList>
            <consortium name="The Broad Institute Genomics Platform"/>
            <person name="Neafsey D.E."/>
            <person name="Besansky N."/>
            <person name="Walker B."/>
            <person name="Young S.K."/>
            <person name="Zeng Q."/>
            <person name="Gargeya S."/>
            <person name="Fitzgerald M."/>
            <person name="Haas B."/>
            <person name="Abouelleil A."/>
            <person name="Allen A.W."/>
            <person name="Alvarado L."/>
            <person name="Arachchi H.M."/>
            <person name="Berlin A.M."/>
            <person name="Chapman S.B."/>
            <person name="Gainer-Dewar J."/>
            <person name="Goldberg J."/>
            <person name="Griggs A."/>
            <person name="Gujja S."/>
            <person name="Hansen M."/>
            <person name="Howarth C."/>
            <person name="Imamovic A."/>
            <person name="Ireland A."/>
            <person name="Larimer J."/>
            <person name="McCowan C."/>
            <person name="Murphy C."/>
            <person name="Pearson M."/>
            <person name="Poon T.W."/>
            <person name="Priest M."/>
            <person name="Roberts A."/>
            <person name="Saif S."/>
            <person name="Shea T."/>
            <person name="Sisk P."/>
            <person name="Sykes S."/>
            <person name="Wortman J."/>
            <person name="Nusbaum C."/>
            <person name="Birren B."/>
        </authorList>
    </citation>
    <scope>NUCLEOTIDE SEQUENCE [LARGE SCALE GENOMIC DNA]</scope>
    <source>
        <strain evidence="2">ACHKN1017</strain>
    </source>
</reference>
<evidence type="ECO:0000313" key="2">
    <source>
        <dbReference type="Proteomes" id="UP000075881"/>
    </source>
</evidence>
<dbReference type="AlphaFoldDB" id="A0A182KJ26"/>
<accession>A0A182KJ26</accession>
<organism evidence="1 2">
    <name type="scientific">Anopheles christyi</name>
    <dbReference type="NCBI Taxonomy" id="43041"/>
    <lineage>
        <taxon>Eukaryota</taxon>
        <taxon>Metazoa</taxon>
        <taxon>Ecdysozoa</taxon>
        <taxon>Arthropoda</taxon>
        <taxon>Hexapoda</taxon>
        <taxon>Insecta</taxon>
        <taxon>Pterygota</taxon>
        <taxon>Neoptera</taxon>
        <taxon>Endopterygota</taxon>
        <taxon>Diptera</taxon>
        <taxon>Nematocera</taxon>
        <taxon>Culicoidea</taxon>
        <taxon>Culicidae</taxon>
        <taxon>Anophelinae</taxon>
        <taxon>Anopheles</taxon>
    </lineage>
</organism>
<reference evidence="1" key="2">
    <citation type="submission" date="2020-05" db="UniProtKB">
        <authorList>
            <consortium name="EnsemblMetazoa"/>
        </authorList>
    </citation>
    <scope>IDENTIFICATION</scope>
    <source>
        <strain evidence="1">ACHKN1017</strain>
    </source>
</reference>
<name>A0A182KJ26_9DIPT</name>
<dbReference type="VEuPathDB" id="VectorBase:ACHR014429"/>